<comment type="caution">
    <text evidence="3">The sequence shown here is derived from an EMBL/GenBank/DDBJ whole genome shotgun (WGS) entry which is preliminary data.</text>
</comment>
<feature type="compositionally biased region" description="Low complexity" evidence="1">
    <location>
        <begin position="27"/>
        <end position="42"/>
    </location>
</feature>
<evidence type="ECO:0000259" key="2">
    <source>
        <dbReference type="Pfam" id="PF10254"/>
    </source>
</evidence>
<dbReference type="GO" id="GO:0072659">
    <property type="term" value="P:protein localization to plasma membrane"/>
    <property type="evidence" value="ECO:0007669"/>
    <property type="project" value="TreeGrafter"/>
</dbReference>
<sequence length="551" mass="57937">PRGVGDPPADPITPNVQQSPWKGGAGTSTRGDTDGGTSMTSSMAMTHSMTAGSIAVMREKDKVARNASLSDQLYAILSTDGAVGGGGSGGQSTAANGGAAIAAAAAGGGGGGAASNECIWLCQFADDSMVDSLGAAHAAVAATRPTPPLHLIGTATARDVKAALHQIVGKIQLFCNSNSVAPPVTWIGVMGGDRLVSQVLRAYVDVLQHKSSSSWLQYLRFLLVLPPSTHVGRIVTSHDAALEQLSRDIWERWADLSAAQHAAVAEKLCNWPSGRTASSAPSLNLLIGEALVQLSTKDAKELVVDGNDRLFVPFLSEVRLCGEELEGGPAFSSSTASTSSPRGVVPLPPLSSAFTAPSDQQPAYYTEMAETARMQQGQSSPPASPHTKGTGGSSLDRQEVQVEYWVSRGEEAGSSAILAPLPPGQFPSTPSGGGKKDKENCKLQESMKSHFKTLMINRPANAPLLKLQFVKEKKKDKMFQKLGMKNKSKNEVESSPSVIFNVSRLLCSAQGKHTLTVVVDGCAYGDVRFFATSSQWQTHVKYFPVGLMTPH</sequence>
<feature type="domain" description="Phosphofurin acidic cluster sorting protein 1/2 C-terminal" evidence="2">
    <location>
        <begin position="148"/>
        <end position="549"/>
    </location>
</feature>
<evidence type="ECO:0000256" key="1">
    <source>
        <dbReference type="SAM" id="MobiDB-lite"/>
    </source>
</evidence>
<accession>A0AAV5URM1</accession>
<organism evidence="3 4">
    <name type="scientific">Pristionchus fissidentatus</name>
    <dbReference type="NCBI Taxonomy" id="1538716"/>
    <lineage>
        <taxon>Eukaryota</taxon>
        <taxon>Metazoa</taxon>
        <taxon>Ecdysozoa</taxon>
        <taxon>Nematoda</taxon>
        <taxon>Chromadorea</taxon>
        <taxon>Rhabditida</taxon>
        <taxon>Rhabditina</taxon>
        <taxon>Diplogasteromorpha</taxon>
        <taxon>Diplogasteroidea</taxon>
        <taxon>Neodiplogasteridae</taxon>
        <taxon>Pristionchus</taxon>
    </lineage>
</organism>
<proteinExistence type="predicted"/>
<feature type="region of interest" description="Disordered" evidence="1">
    <location>
        <begin position="1"/>
        <end position="42"/>
    </location>
</feature>
<dbReference type="Pfam" id="PF10254">
    <property type="entry name" value="Pacs-1"/>
    <property type="match status" value="1"/>
</dbReference>
<name>A0AAV5URM1_9BILA</name>
<evidence type="ECO:0000313" key="3">
    <source>
        <dbReference type="EMBL" id="GMT09212.1"/>
    </source>
</evidence>
<dbReference type="PANTHER" id="PTHR13280:SF17">
    <property type="entry name" value="KRUEPPEL TARGET AT 95D, ISOFORM A"/>
    <property type="match status" value="1"/>
</dbReference>
<feature type="non-terminal residue" evidence="3">
    <location>
        <position position="1"/>
    </location>
</feature>
<feature type="region of interest" description="Disordered" evidence="1">
    <location>
        <begin position="416"/>
        <end position="439"/>
    </location>
</feature>
<dbReference type="PANTHER" id="PTHR13280">
    <property type="entry name" value="PHOSPHOFURIN ACIDIC CLUSTER SORTING PROTEIN"/>
    <property type="match status" value="1"/>
</dbReference>
<evidence type="ECO:0000313" key="4">
    <source>
        <dbReference type="Proteomes" id="UP001432322"/>
    </source>
</evidence>
<keyword evidence="4" id="KW-1185">Reference proteome</keyword>
<feature type="non-terminal residue" evidence="3">
    <location>
        <position position="551"/>
    </location>
</feature>
<dbReference type="EMBL" id="BTSY01000001">
    <property type="protein sequence ID" value="GMT09212.1"/>
    <property type="molecule type" value="Genomic_DNA"/>
</dbReference>
<dbReference type="Proteomes" id="UP001432322">
    <property type="component" value="Unassembled WGS sequence"/>
</dbReference>
<gene>
    <name evidence="3" type="ORF">PFISCL1PPCAC_509</name>
</gene>
<feature type="region of interest" description="Disordered" evidence="1">
    <location>
        <begin position="326"/>
        <end position="345"/>
    </location>
</feature>
<dbReference type="AlphaFoldDB" id="A0AAV5URM1"/>
<protein>
    <recommendedName>
        <fullName evidence="2">Phosphofurin acidic cluster sorting protein 1/2 C-terminal domain-containing protein</fullName>
    </recommendedName>
</protein>
<reference evidence="3" key="1">
    <citation type="submission" date="2023-10" db="EMBL/GenBank/DDBJ databases">
        <title>Genome assembly of Pristionchus species.</title>
        <authorList>
            <person name="Yoshida K."/>
            <person name="Sommer R.J."/>
        </authorList>
    </citation>
    <scope>NUCLEOTIDE SEQUENCE</scope>
    <source>
        <strain evidence="3">RS5133</strain>
    </source>
</reference>
<dbReference type="InterPro" id="IPR019381">
    <property type="entry name" value="PACS1/2_C"/>
</dbReference>
<feature type="region of interest" description="Disordered" evidence="1">
    <location>
        <begin position="370"/>
        <end position="397"/>
    </location>
</feature>